<accession>A0A1D8PTW2</accession>
<reference evidence="4 5" key="2">
    <citation type="journal article" date="2007" name="Genome Biol.">
        <title>Assembly of the Candida albicans genome into sixteen supercontigs aligned on the eight chromosomes.</title>
        <authorList>
            <person name="van het Hoog M."/>
            <person name="Rast T.J."/>
            <person name="Martchenko M."/>
            <person name="Grindle S."/>
            <person name="Dignard D."/>
            <person name="Hogues H."/>
            <person name="Cuomo C."/>
            <person name="Berriman M."/>
            <person name="Scherer S."/>
            <person name="Magee B.B."/>
            <person name="Whiteway M."/>
            <person name="Chibana H."/>
            <person name="Nantel A."/>
            <person name="Magee P.T."/>
        </authorList>
    </citation>
    <scope>GENOME REANNOTATION</scope>
    <source>
        <strain evidence="5">SC5314 / ATCC MYA-2876</strain>
    </source>
</reference>
<proteinExistence type="predicted"/>
<dbReference type="InterPro" id="IPR018803">
    <property type="entry name" value="Ish1/Msc1-like"/>
</dbReference>
<dbReference type="Pfam" id="PF10281">
    <property type="entry name" value="Ish1"/>
    <property type="match status" value="2"/>
</dbReference>
<dbReference type="InParanoid" id="A0A1D8PTW2"/>
<evidence type="ECO:0000256" key="1">
    <source>
        <dbReference type="SAM" id="Coils"/>
    </source>
</evidence>
<dbReference type="GO" id="GO:0005886">
    <property type="term" value="C:plasma membrane"/>
    <property type="evidence" value="ECO:0000318"/>
    <property type="project" value="GO_Central"/>
</dbReference>
<dbReference type="eggNOG" id="ENOG502RNIV">
    <property type="taxonomic scope" value="Eukaryota"/>
</dbReference>
<keyword evidence="1" id="KW-0175">Coiled coil</keyword>
<dbReference type="CGD" id="CAL0000184548">
    <property type="gene designation" value="orf19.7310"/>
</dbReference>
<dbReference type="GO" id="GO:0005635">
    <property type="term" value="C:nuclear envelope"/>
    <property type="evidence" value="ECO:0000318"/>
    <property type="project" value="GO_Central"/>
</dbReference>
<feature type="signal peptide" evidence="2">
    <location>
        <begin position="1"/>
        <end position="18"/>
    </location>
</feature>
<dbReference type="OMA" id="REWLYLH"/>
<dbReference type="VEuPathDB" id="FungiDB:CR_09140C_A"/>
<reference evidence="4 5" key="3">
    <citation type="journal article" date="2013" name="Genome Biol.">
        <title>Assembly of a phased diploid Candida albicans genome facilitates allele-specific measurements and provides a simple model for repeat and indel structure.</title>
        <authorList>
            <person name="Muzzey D."/>
            <person name="Schwartz K."/>
            <person name="Weissman J.S."/>
            <person name="Sherlock G."/>
        </authorList>
    </citation>
    <scope>NUCLEOTIDE SEQUENCE [LARGE SCALE GENOMIC DNA]</scope>
    <source>
        <strain evidence="5">SC5314 / ATCC MYA-2876</strain>
    </source>
</reference>
<dbReference type="FunCoup" id="A0A1D8PTW2">
    <property type="interactions" value="113"/>
</dbReference>
<dbReference type="SMR" id="A0A1D8PTW2"/>
<dbReference type="KEGG" id="cal:CAALFM_CR09140CA"/>
<dbReference type="EMBL" id="CP017630">
    <property type="protein sequence ID" value="AOW31579.1"/>
    <property type="molecule type" value="Genomic_DNA"/>
</dbReference>
<evidence type="ECO:0000313" key="5">
    <source>
        <dbReference type="Proteomes" id="UP000000559"/>
    </source>
</evidence>
<evidence type="ECO:0008006" key="6">
    <source>
        <dbReference type="Google" id="ProtNLM"/>
    </source>
</evidence>
<organism evidence="4 5">
    <name type="scientific">Candida albicans (strain SC5314 / ATCC MYA-2876)</name>
    <name type="common">Yeast</name>
    <dbReference type="NCBI Taxonomy" id="237561"/>
    <lineage>
        <taxon>Eukaryota</taxon>
        <taxon>Fungi</taxon>
        <taxon>Dikarya</taxon>
        <taxon>Ascomycota</taxon>
        <taxon>Saccharomycotina</taxon>
        <taxon>Pichiomycetes</taxon>
        <taxon>Debaryomycetaceae</taxon>
        <taxon>Candida/Lodderomyces clade</taxon>
        <taxon>Candida</taxon>
    </lineage>
</organism>
<dbReference type="OrthoDB" id="2527403at2759"/>
<sequence length="788" mass="91563">MYFPIIVWLYVSITFVVANYGFDQWTNDDLKQFLKERKVAFNDALENPKLISLANEEAKKLEKGYKKVTEELNNNLNPPDDSLNDYLNFDYLFGKRKENYSIKEWIFESWPVTSLQTFLTQNNIQYSAKDTKDDLINKVKDQFDSISKKNHGSSFYPGNWLYESWSENDLKDWLKSYGIEFNPSSTKDQLVEKLKEFSYQATHSIRDSKESLFDSLDLFDKTIFDKKGQIEDEFFQTWSYSQLREWLYLHGFIDTKPGIYVEDLDKEKLVKIAQSYKKCLLSDIHTWLANTEKKSQPWITKGEQKSQKKKGSNLINDTFFVGINNWSKDKLREFLDVRKVPYSIFTTKHQLIKLVQKHKFDPVHVETYAWIVDDVSTDSIKQWLIEQGENVEGTRKDIVSAFQKQFESLKKGFKDAFNNVDSQIRLFAPDINGYKRYLQKKLSEAEYKKLTEDQISQGFKVVQEYYNSAGDAAKEEFTKTTYSAEEALDQIEEASYEYSLEFLRKLEKGEHDVTSFIKDARVASKSFALSLITKLRENAQKLQTDALNKVGSWWYGAKSGFSNKVDEAHQVVLDVHDQAVNYQEQVGSQYSSIKAEADEKYDSIAKEATQQYDTAVQNAQEQYKQAQEHVSKFADDVGSQATQTHKKLEKDYVTYKSKIFSFLTNVYRGIMYRLSIFNSNAYDAAKSTGDVINNQWNSVVRTYSNADLKAYLRSFGYSYDWLSALNRRELLSLATFQNKLFSGYDNLQNWEKSVGEVLNDASDELKIKLGLKKEPKSLIAKLKSVVGF</sequence>
<evidence type="ECO:0000256" key="2">
    <source>
        <dbReference type="SAM" id="SignalP"/>
    </source>
</evidence>
<evidence type="ECO:0000313" key="3">
    <source>
        <dbReference type="CGD" id="CAL0000184548"/>
    </source>
</evidence>
<dbReference type="RefSeq" id="XP_716444.1">
    <property type="nucleotide sequence ID" value="XM_711351.1"/>
</dbReference>
<dbReference type="Proteomes" id="UP000000559">
    <property type="component" value="Chromosome R"/>
</dbReference>
<feature type="coiled-coil region" evidence="1">
    <location>
        <begin position="605"/>
        <end position="636"/>
    </location>
</feature>
<keyword evidence="2" id="KW-0732">Signal</keyword>
<gene>
    <name evidence="4" type="ordered locus">CAALFM_CR09140CA</name>
    <name evidence="3" type="ordered locus">orf19.7310</name>
</gene>
<keyword evidence="5" id="KW-1185">Reference proteome</keyword>
<dbReference type="GeneID" id="3641879"/>
<dbReference type="AlphaFoldDB" id="A0A1D8PTW2"/>
<reference evidence="4 5" key="1">
    <citation type="journal article" date="2004" name="Proc. Natl. Acad. Sci. U.S.A.">
        <title>The diploid genome sequence of Candida albicans.</title>
        <authorList>
            <person name="Jones T."/>
            <person name="Federspiel N.A."/>
            <person name="Chibana H."/>
            <person name="Dungan J."/>
            <person name="Kalman S."/>
            <person name="Magee B.B."/>
            <person name="Newport G."/>
            <person name="Thorstenson Y.R."/>
            <person name="Agabian N."/>
            <person name="Magee P.T."/>
            <person name="Davis R.W."/>
            <person name="Scherer S."/>
        </authorList>
    </citation>
    <scope>NUCLEOTIDE SEQUENCE [LARGE SCALE GENOMIC DNA]</scope>
    <source>
        <strain evidence="5">SC5314 / ATCC MYA-2876</strain>
    </source>
</reference>
<dbReference type="STRING" id="237561.A0A1D8PTW2"/>
<feature type="chain" id="PRO_5009111281" description="Meiotic sister chromatid recombination protein 1" evidence="2">
    <location>
        <begin position="19"/>
        <end position="788"/>
    </location>
</feature>
<evidence type="ECO:0000313" key="4">
    <source>
        <dbReference type="EMBL" id="AOW31579.1"/>
    </source>
</evidence>
<protein>
    <recommendedName>
        <fullName evidence="6">Meiotic sister chromatid recombination protein 1</fullName>
    </recommendedName>
</protein>
<name>A0A1D8PTW2_CANAL</name>